<name>A0A366EQG4_9BACI</name>
<gene>
    <name evidence="2" type="ORF">DET59_10777</name>
</gene>
<feature type="compositionally biased region" description="Low complexity" evidence="1">
    <location>
        <begin position="8"/>
        <end position="23"/>
    </location>
</feature>
<protein>
    <recommendedName>
        <fullName evidence="4">Gas vesicle protein</fullName>
    </recommendedName>
</protein>
<dbReference type="RefSeq" id="WP_113969783.1">
    <property type="nucleotide sequence ID" value="NZ_QNRJ01000007.1"/>
</dbReference>
<dbReference type="AlphaFoldDB" id="A0A366EQG4"/>
<dbReference type="Proteomes" id="UP000252118">
    <property type="component" value="Unassembled WGS sequence"/>
</dbReference>
<feature type="region of interest" description="Disordered" evidence="1">
    <location>
        <begin position="141"/>
        <end position="195"/>
    </location>
</feature>
<feature type="region of interest" description="Disordered" evidence="1">
    <location>
        <begin position="1"/>
        <end position="28"/>
    </location>
</feature>
<evidence type="ECO:0000313" key="2">
    <source>
        <dbReference type="EMBL" id="RBP03930.1"/>
    </source>
</evidence>
<feature type="compositionally biased region" description="Polar residues" evidence="1">
    <location>
        <begin position="180"/>
        <end position="195"/>
    </location>
</feature>
<sequence length="195" mass="20645">MTQTVPYNTQTSNTTNTTAMNGTSGEKNGKLLKGMVVGAVVGGALAMLDKTTRKRVSSRTTNVKDSTMGMVAKVRENPSGVVNDWQDRLKTASTVLKDAINDAQNLYEKVNDDVIDQVNQVKEDSSEIIATTKEAAEELKDIGGKVKEASDEVTGDTTSSVNSSQTSTSSTSANDNNNNIHPTNRTSSVPGQVGS</sequence>
<reference evidence="2 3" key="1">
    <citation type="submission" date="2018-06" db="EMBL/GenBank/DDBJ databases">
        <title>Freshwater and sediment microbial communities from various areas in North America, analyzing microbe dynamics in response to fracking.</title>
        <authorList>
            <person name="Lamendella R."/>
        </authorList>
    </citation>
    <scope>NUCLEOTIDE SEQUENCE [LARGE SCALE GENOMIC DNA]</scope>
    <source>
        <strain evidence="2 3">97B</strain>
    </source>
</reference>
<evidence type="ECO:0008006" key="4">
    <source>
        <dbReference type="Google" id="ProtNLM"/>
    </source>
</evidence>
<accession>A0A366EQG4</accession>
<comment type="caution">
    <text evidence="2">The sequence shown here is derived from an EMBL/GenBank/DDBJ whole genome shotgun (WGS) entry which is preliminary data.</text>
</comment>
<dbReference type="EMBL" id="QNRJ01000007">
    <property type="protein sequence ID" value="RBP03930.1"/>
    <property type="molecule type" value="Genomic_DNA"/>
</dbReference>
<feature type="compositionally biased region" description="Basic and acidic residues" evidence="1">
    <location>
        <begin position="141"/>
        <end position="150"/>
    </location>
</feature>
<feature type="compositionally biased region" description="Low complexity" evidence="1">
    <location>
        <begin position="157"/>
        <end position="179"/>
    </location>
</feature>
<organism evidence="2 3">
    <name type="scientific">Rossellomorea aquimaris</name>
    <dbReference type="NCBI Taxonomy" id="189382"/>
    <lineage>
        <taxon>Bacteria</taxon>
        <taxon>Bacillati</taxon>
        <taxon>Bacillota</taxon>
        <taxon>Bacilli</taxon>
        <taxon>Bacillales</taxon>
        <taxon>Bacillaceae</taxon>
        <taxon>Rossellomorea</taxon>
    </lineage>
</organism>
<evidence type="ECO:0000313" key="3">
    <source>
        <dbReference type="Proteomes" id="UP000252118"/>
    </source>
</evidence>
<dbReference type="OrthoDB" id="2872637at2"/>
<evidence type="ECO:0000256" key="1">
    <source>
        <dbReference type="SAM" id="MobiDB-lite"/>
    </source>
</evidence>
<proteinExistence type="predicted"/>